<accession>A0AAC9HQ72</accession>
<protein>
    <submittedName>
        <fullName evidence="4">Lysozyme M1 (1,4-beta-N-acetylmuramidase)</fullName>
    </submittedName>
</protein>
<dbReference type="RefSeq" id="WP_069849251.1">
    <property type="nucleotide sequence ID" value="NZ_CP014859.1"/>
</dbReference>
<organism evidence="4 5">
    <name type="scientific">Actinoalloteichus hymeniacidonis</name>
    <dbReference type="NCBI Taxonomy" id="340345"/>
    <lineage>
        <taxon>Bacteria</taxon>
        <taxon>Bacillati</taxon>
        <taxon>Actinomycetota</taxon>
        <taxon>Actinomycetes</taxon>
        <taxon>Pseudonocardiales</taxon>
        <taxon>Pseudonocardiaceae</taxon>
        <taxon>Actinoalloteichus</taxon>
    </lineage>
</organism>
<dbReference type="KEGG" id="ahm:TL08_13275"/>
<evidence type="ECO:0000256" key="2">
    <source>
        <dbReference type="ARBA" id="ARBA00022801"/>
    </source>
</evidence>
<dbReference type="Proteomes" id="UP000095210">
    <property type="component" value="Chromosome"/>
</dbReference>
<reference evidence="5" key="1">
    <citation type="submission" date="2016-03" db="EMBL/GenBank/DDBJ databases">
        <title>Complete genome sequence of the type strain Actinoalloteichus hymeniacidonis DSM 45092.</title>
        <authorList>
            <person name="Schaffert L."/>
            <person name="Albersmeier A."/>
            <person name="Winkler A."/>
            <person name="Kalinowski J."/>
            <person name="Zotchev S."/>
            <person name="Ruckert C."/>
        </authorList>
    </citation>
    <scope>NUCLEOTIDE SEQUENCE [LARGE SCALE GENOMIC DNA]</scope>
    <source>
        <strain evidence="5">HPA177(T) (DSM 45092(T))</strain>
    </source>
</reference>
<dbReference type="GO" id="GO:0016052">
    <property type="term" value="P:carbohydrate catabolic process"/>
    <property type="evidence" value="ECO:0007669"/>
    <property type="project" value="TreeGrafter"/>
</dbReference>
<dbReference type="SMART" id="SM00641">
    <property type="entry name" value="Glyco_25"/>
    <property type="match status" value="1"/>
</dbReference>
<dbReference type="InterPro" id="IPR018077">
    <property type="entry name" value="Glyco_hydro_fam25_subgr"/>
</dbReference>
<dbReference type="InterPro" id="IPR002053">
    <property type="entry name" value="Glyco_hydro_25"/>
</dbReference>
<evidence type="ECO:0000256" key="1">
    <source>
        <dbReference type="ARBA" id="ARBA00010646"/>
    </source>
</evidence>
<dbReference type="PROSITE" id="PS51904">
    <property type="entry name" value="GLYCOSYL_HYDROL_F25_2"/>
    <property type="match status" value="1"/>
</dbReference>
<dbReference type="SUPFAM" id="SSF51445">
    <property type="entry name" value="(Trans)glycosidases"/>
    <property type="match status" value="1"/>
</dbReference>
<dbReference type="PANTHER" id="PTHR34135">
    <property type="entry name" value="LYSOZYME"/>
    <property type="match status" value="1"/>
</dbReference>
<dbReference type="GO" id="GO:0016998">
    <property type="term" value="P:cell wall macromolecule catabolic process"/>
    <property type="evidence" value="ECO:0007669"/>
    <property type="project" value="InterPro"/>
</dbReference>
<gene>
    <name evidence="4" type="ORF">TL08_13275</name>
</gene>
<dbReference type="CDD" id="cd00599">
    <property type="entry name" value="GH25_muramidase"/>
    <property type="match status" value="1"/>
</dbReference>
<dbReference type="AlphaFoldDB" id="A0AAC9HQ72"/>
<dbReference type="EMBL" id="CP014859">
    <property type="protein sequence ID" value="AOS63469.1"/>
    <property type="molecule type" value="Genomic_DNA"/>
</dbReference>
<proteinExistence type="inferred from homology"/>
<dbReference type="InterPro" id="IPR017853">
    <property type="entry name" value="GH"/>
</dbReference>
<evidence type="ECO:0000313" key="4">
    <source>
        <dbReference type="EMBL" id="AOS63469.1"/>
    </source>
</evidence>
<sequence length="204" mass="22026">MADHGIDISHWNAVDDWQAVHGDDIVFCSHKVTEGVDHVDAQAAQKIPAARDAGIAVGGYHFARPGDVAAQVDHFTRLLTENDLLTDGSFVPMLDVEAAELRDGADAFVGDFVNRFRKAAGVGRIAVYSNLDWYQHVLKPDGWADDEVFCWVARFNGDPGNPGWSHSRLALHQHTDRGSVAGIPGGVDRNVTLDGFGVGDLTLG</sequence>
<dbReference type="GO" id="GO:0009253">
    <property type="term" value="P:peptidoglycan catabolic process"/>
    <property type="evidence" value="ECO:0007669"/>
    <property type="project" value="InterPro"/>
</dbReference>
<dbReference type="Pfam" id="PF01183">
    <property type="entry name" value="Glyco_hydro_25"/>
    <property type="match status" value="1"/>
</dbReference>
<evidence type="ECO:0000313" key="5">
    <source>
        <dbReference type="Proteomes" id="UP000095210"/>
    </source>
</evidence>
<name>A0AAC9HQ72_9PSEU</name>
<comment type="similarity">
    <text evidence="1">Belongs to the glycosyl hydrolase 25 family.</text>
</comment>
<keyword evidence="2" id="KW-0378">Hydrolase</keyword>
<dbReference type="Gene3D" id="3.20.20.80">
    <property type="entry name" value="Glycosidases"/>
    <property type="match status" value="1"/>
</dbReference>
<evidence type="ECO:0000256" key="3">
    <source>
        <dbReference type="ARBA" id="ARBA00023295"/>
    </source>
</evidence>
<dbReference type="PANTHER" id="PTHR34135:SF2">
    <property type="entry name" value="LYSOZYME"/>
    <property type="match status" value="1"/>
</dbReference>
<keyword evidence="3" id="KW-0326">Glycosidase</keyword>
<dbReference type="GO" id="GO:0003796">
    <property type="term" value="F:lysozyme activity"/>
    <property type="evidence" value="ECO:0007669"/>
    <property type="project" value="InterPro"/>
</dbReference>
<keyword evidence="5" id="KW-1185">Reference proteome</keyword>